<proteinExistence type="predicted"/>
<accession>A0ABM3IPR9</accession>
<dbReference type="InterPro" id="IPR008250">
    <property type="entry name" value="ATPase_P-typ_transduc_dom_A_sf"/>
</dbReference>
<dbReference type="InterPro" id="IPR036412">
    <property type="entry name" value="HAD-like_sf"/>
</dbReference>
<dbReference type="Gene3D" id="3.40.50.1000">
    <property type="entry name" value="HAD superfamily/HAD-like"/>
    <property type="match status" value="2"/>
</dbReference>
<feature type="domain" description="P-type ATPase A" evidence="2">
    <location>
        <begin position="3"/>
        <end position="81"/>
    </location>
</feature>
<keyword evidence="3" id="KW-1185">Reference proteome</keyword>
<sequence length="537" mass="59685">MCEIVVGDVVCLKTGDEVPADGLLVEGNNLQVEDVDQCGETVQVDPDENPFLFSGSIVVNSEHNECKMMVTTVSMKAKWCKMMSQENCDSSENSTMQGRVHNFTLPICLKVSLPIASIGFLVFLIRYFTANAKDVNGDQEFNHSHLDNNFWDSSVLDFVGTAFTIVEFTIAESLRLSVPVTSFYSKKRMMVNVEMVSELSGCENMAFVTTICTNKTGTLTMNQMEVKKFWVGKYSLEGEAYLSNASNCFKIFLGEGIALNTSSARNCTPTDKAILSWAVHDLNIAMGVKSKCIVLNNTAFDSQKKRSGVRMKRIEEVYSTVQHVRWKGEADMILEMCSCYYDISGTINDLVDRQKVEFQRIIRGMKESGLHCIAFAHNYVTEGNHKTLKQDGPVLLALVGVKYPCRPEMKEAVEGCQDGGVDVKMITEDDVSAAKDIARECGILVDPDEDGAVITGEELRGYSLIRRMNEVDKIRVMACSSPEDKLLMVKTLKEKYHIVAVFGYSTNDVLASLEAHLGISMGIRGMTKRLARKASVW</sequence>
<dbReference type="InterPro" id="IPR023214">
    <property type="entry name" value="HAD_sf"/>
</dbReference>
<dbReference type="Pfam" id="PF13246">
    <property type="entry name" value="Cation_ATPase"/>
    <property type="match status" value="1"/>
</dbReference>
<dbReference type="SUPFAM" id="SSF81653">
    <property type="entry name" value="Calcium ATPase, transduction domain A"/>
    <property type="match status" value="1"/>
</dbReference>
<keyword evidence="1" id="KW-0460">Magnesium</keyword>
<gene>
    <name evidence="4" type="primary">LOC107423428</name>
</gene>
<dbReference type="RefSeq" id="XP_048332917.1">
    <property type="nucleotide sequence ID" value="XM_048476960.1"/>
</dbReference>
<name>A0ABM3IPR9_ZIZJJ</name>
<dbReference type="PRINTS" id="PR00119">
    <property type="entry name" value="CATATPASE"/>
</dbReference>
<dbReference type="Gene3D" id="3.40.1110.10">
    <property type="entry name" value="Calcium-transporting ATPase, cytoplasmic domain N"/>
    <property type="match status" value="2"/>
</dbReference>
<dbReference type="PANTHER" id="PTHR24093">
    <property type="entry name" value="CATION TRANSPORTING ATPASE"/>
    <property type="match status" value="1"/>
</dbReference>
<dbReference type="SUPFAM" id="SSF81660">
    <property type="entry name" value="Metal cation-transporting ATPase, ATP-binding domain N"/>
    <property type="match status" value="1"/>
</dbReference>
<dbReference type="GeneID" id="107423428"/>
<dbReference type="InterPro" id="IPR023299">
    <property type="entry name" value="ATPase_P-typ_cyto_dom_N"/>
</dbReference>
<dbReference type="SUPFAM" id="SSF56784">
    <property type="entry name" value="HAD-like"/>
    <property type="match status" value="1"/>
</dbReference>
<dbReference type="Gene3D" id="1.20.1110.10">
    <property type="entry name" value="Calcium-transporting ATPase, transmembrane domain"/>
    <property type="match status" value="1"/>
</dbReference>
<protein>
    <submittedName>
        <fullName evidence="4">Calcium-transporting ATPase 12, plasma membrane-type-like</fullName>
    </submittedName>
</protein>
<reference evidence="4" key="1">
    <citation type="submission" date="2025-08" db="UniProtKB">
        <authorList>
            <consortium name="RefSeq"/>
        </authorList>
    </citation>
    <scope>IDENTIFICATION</scope>
    <source>
        <tissue evidence="4">Seedling</tissue>
    </source>
</reference>
<organism evidence="3 4">
    <name type="scientific">Ziziphus jujuba</name>
    <name type="common">Chinese jujube</name>
    <name type="synonym">Ziziphus sativa</name>
    <dbReference type="NCBI Taxonomy" id="326968"/>
    <lineage>
        <taxon>Eukaryota</taxon>
        <taxon>Viridiplantae</taxon>
        <taxon>Streptophyta</taxon>
        <taxon>Embryophyta</taxon>
        <taxon>Tracheophyta</taxon>
        <taxon>Spermatophyta</taxon>
        <taxon>Magnoliopsida</taxon>
        <taxon>eudicotyledons</taxon>
        <taxon>Gunneridae</taxon>
        <taxon>Pentapetalae</taxon>
        <taxon>rosids</taxon>
        <taxon>fabids</taxon>
        <taxon>Rosales</taxon>
        <taxon>Rhamnaceae</taxon>
        <taxon>Paliureae</taxon>
        <taxon>Ziziphus</taxon>
    </lineage>
</organism>
<dbReference type="Pfam" id="PF00122">
    <property type="entry name" value="E1-E2_ATPase"/>
    <property type="match status" value="1"/>
</dbReference>
<dbReference type="Gene3D" id="2.70.150.10">
    <property type="entry name" value="Calcium-transporting ATPase, cytoplasmic transduction domain A"/>
    <property type="match status" value="1"/>
</dbReference>
<evidence type="ECO:0000313" key="4">
    <source>
        <dbReference type="RefSeq" id="XP_048332917.1"/>
    </source>
</evidence>
<dbReference type="PANTHER" id="PTHR24093:SF434">
    <property type="entry name" value="CALCIUM-TRANSPORTING ATPASE 13, PLASMA MEMBRANE-TYPE-RELATED"/>
    <property type="match status" value="1"/>
</dbReference>
<evidence type="ECO:0000256" key="1">
    <source>
        <dbReference type="ARBA" id="ARBA00022842"/>
    </source>
</evidence>
<evidence type="ECO:0000313" key="3">
    <source>
        <dbReference type="Proteomes" id="UP001652623"/>
    </source>
</evidence>
<evidence type="ECO:0000259" key="2">
    <source>
        <dbReference type="Pfam" id="PF00122"/>
    </source>
</evidence>
<dbReference type="InterPro" id="IPR059000">
    <property type="entry name" value="ATPase_P-type_domA"/>
</dbReference>
<dbReference type="Proteomes" id="UP001652623">
    <property type="component" value="Chromosome 3"/>
</dbReference>